<sequence>MAVVHAARARGFGAALLFFCGVGAMAGEITQPQEYAKYVGRSNTIDAFADFGDQVNLRDGRLSLRITDIELPGTGPTIRLTRIFNPDGLGQYFHETSGNGFGGWELEIPRIRTITSSTGGVSPYSPVDWQVVGANATEKNARCTRFSAPGRISFPTDAARGWEAYEWWNGYHLVDDGGSDQPVMTRANTTVRPDLLLMTSSNWLLGCLPATSNGEPGEAFLALAPDGTKYWFNYLVYTDADELQKPLFGEWAGSSSSLRTNDSPNKASGPTIPTPNIVADFDFLSRRYAAMLVTRIEDRFGNWVTYHYTAGKLDSIDASDGRHVSIAYPSAGSTIVTVGAGATAKTWSYAYTTSLGESQQQLTVTRPDGSTWQYSLHWQVASAMSVAQVETVPTCPYDTVPNGEYVDQTIISPSGATLVIRVTRRMFGRSYVPKDCFNANPNIPDSGIMKYPKDWYAFAVTSRTLSGSGLTTTTWTYTYAPPTSSWLQNCPTPTSCAGTVWTDVTSPDGSRRRSIFSNRFDETENKLLREEDYTSSGQLLRSKDYTYAAVSMADWTNNPYPWPVSIGNDQQTRQNSQTSGQWAPVRRTVTMQQGRSFMWEVPFACGQIGTAPCFDAYARPIRVVKNSAASP</sequence>
<evidence type="ECO:0008006" key="4">
    <source>
        <dbReference type="Google" id="ProtNLM"/>
    </source>
</evidence>
<dbReference type="RefSeq" id="WP_187570832.1">
    <property type="nucleotide sequence ID" value="NZ_CP060711.1"/>
</dbReference>
<evidence type="ECO:0000313" key="2">
    <source>
        <dbReference type="EMBL" id="QNN47084.1"/>
    </source>
</evidence>
<keyword evidence="3" id="KW-1185">Reference proteome</keyword>
<dbReference type="KEGG" id="tbv:H9L17_02645"/>
<evidence type="ECO:0000256" key="1">
    <source>
        <dbReference type="SAM" id="SignalP"/>
    </source>
</evidence>
<protein>
    <recommendedName>
        <fullName evidence="4">RHS repeat protein</fullName>
    </recommendedName>
</protein>
<accession>A0A7G9QUQ9</accession>
<feature type="signal peptide" evidence="1">
    <location>
        <begin position="1"/>
        <end position="26"/>
    </location>
</feature>
<dbReference type="Proteomes" id="UP000515977">
    <property type="component" value="Chromosome"/>
</dbReference>
<evidence type="ECO:0000313" key="3">
    <source>
        <dbReference type="Proteomes" id="UP000515977"/>
    </source>
</evidence>
<reference evidence="2 3" key="1">
    <citation type="submission" date="2020-08" db="EMBL/GenBank/DDBJ databases">
        <title>Genome sequence of Thermomonas brevis KACC 16975T.</title>
        <authorList>
            <person name="Hyun D.-W."/>
            <person name="Bae J.-W."/>
        </authorList>
    </citation>
    <scope>NUCLEOTIDE SEQUENCE [LARGE SCALE GENOMIC DNA]</scope>
    <source>
        <strain evidence="2 3">KACC 16975</strain>
    </source>
</reference>
<feature type="chain" id="PRO_5029023257" description="RHS repeat protein" evidence="1">
    <location>
        <begin position="27"/>
        <end position="631"/>
    </location>
</feature>
<keyword evidence="1" id="KW-0732">Signal</keyword>
<name>A0A7G9QUQ9_9GAMM</name>
<gene>
    <name evidence="2" type="ORF">H9L17_02645</name>
</gene>
<dbReference type="AlphaFoldDB" id="A0A7G9QUQ9"/>
<organism evidence="2 3">
    <name type="scientific">Thermomonas brevis</name>
    <dbReference type="NCBI Taxonomy" id="215691"/>
    <lineage>
        <taxon>Bacteria</taxon>
        <taxon>Pseudomonadati</taxon>
        <taxon>Pseudomonadota</taxon>
        <taxon>Gammaproteobacteria</taxon>
        <taxon>Lysobacterales</taxon>
        <taxon>Lysobacteraceae</taxon>
        <taxon>Thermomonas</taxon>
    </lineage>
</organism>
<dbReference type="EMBL" id="CP060711">
    <property type="protein sequence ID" value="QNN47084.1"/>
    <property type="molecule type" value="Genomic_DNA"/>
</dbReference>
<proteinExistence type="predicted"/>